<evidence type="ECO:0000313" key="2">
    <source>
        <dbReference type="EMBL" id="KAK4231886.1"/>
    </source>
</evidence>
<dbReference type="AlphaFoldDB" id="A0AAN7H223"/>
<dbReference type="Proteomes" id="UP001301958">
    <property type="component" value="Unassembled WGS sequence"/>
</dbReference>
<feature type="coiled-coil region" evidence="1">
    <location>
        <begin position="155"/>
        <end position="182"/>
    </location>
</feature>
<dbReference type="EMBL" id="MU865290">
    <property type="protein sequence ID" value="KAK4231886.1"/>
    <property type="molecule type" value="Genomic_DNA"/>
</dbReference>
<reference evidence="2" key="1">
    <citation type="journal article" date="2023" name="Mol. Phylogenet. Evol.">
        <title>Genome-scale phylogeny and comparative genomics of the fungal order Sordariales.</title>
        <authorList>
            <person name="Hensen N."/>
            <person name="Bonometti L."/>
            <person name="Westerberg I."/>
            <person name="Brannstrom I.O."/>
            <person name="Guillou S."/>
            <person name="Cros-Aarteil S."/>
            <person name="Calhoun S."/>
            <person name="Haridas S."/>
            <person name="Kuo A."/>
            <person name="Mondo S."/>
            <person name="Pangilinan J."/>
            <person name="Riley R."/>
            <person name="LaButti K."/>
            <person name="Andreopoulos B."/>
            <person name="Lipzen A."/>
            <person name="Chen C."/>
            <person name="Yan M."/>
            <person name="Daum C."/>
            <person name="Ng V."/>
            <person name="Clum A."/>
            <person name="Steindorff A."/>
            <person name="Ohm R.A."/>
            <person name="Martin F."/>
            <person name="Silar P."/>
            <person name="Natvig D.O."/>
            <person name="Lalanne C."/>
            <person name="Gautier V."/>
            <person name="Ament-Velasquez S.L."/>
            <person name="Kruys A."/>
            <person name="Hutchinson M.I."/>
            <person name="Powell A.J."/>
            <person name="Barry K."/>
            <person name="Miller A.N."/>
            <person name="Grigoriev I.V."/>
            <person name="Debuchy R."/>
            <person name="Gladieux P."/>
            <person name="Hiltunen Thoren M."/>
            <person name="Johannesson H."/>
        </authorList>
    </citation>
    <scope>NUCLEOTIDE SEQUENCE</scope>
    <source>
        <strain evidence="2">CBS 990.96</strain>
    </source>
</reference>
<protein>
    <submittedName>
        <fullName evidence="2">Uncharacterized protein</fullName>
    </submittedName>
</protein>
<keyword evidence="3" id="KW-1185">Reference proteome</keyword>
<name>A0AAN7H223_9PEZI</name>
<sequence length="456" mass="50840">MTDLPECPRSSRWRTIERQRQHANGARSPRHGRVAYDDQELVINKSHRDCVDIQVHERLLDKKQQEADAYYTSSIDYKNQCLALIDERDDLKDRLEKALKQLASQPPPPPSSSSSKFQIDKLQRENHTLRDNVTIAATFLSDCGANNFDQLRQSWNLLNQKLEQTRGQLSRLQKEVLSAVDRFDPNYDASLVNKFRSLNTSIGLLTKSKDLKSVGLLSDPLATWDPLVFWPESVSPTLKTEKLTEGEKKLLFRQAIWKFLADVLFQRAKPFAAYEGEIVGELAANLPFEQLYPDHLTNESAGKWRSLTTRALSQLSSSSSPSPSSNLLSSFTSFLQSLCPTIPTSLFSTGKDLPKRLNSVLNEATEFSRLLNGERAGFEVISPCRLLKKGEEEGEGETEMTCLGAGVGVVDGPDVESEGKGKVKLVGSPMLVKWGNGGGQNLGERGVLVRGFVVLF</sequence>
<evidence type="ECO:0000313" key="3">
    <source>
        <dbReference type="Proteomes" id="UP001301958"/>
    </source>
</evidence>
<gene>
    <name evidence="2" type="ORF">QBC38DRAFT_525652</name>
</gene>
<accession>A0AAN7H223</accession>
<proteinExistence type="predicted"/>
<comment type="caution">
    <text evidence="2">The sequence shown here is derived from an EMBL/GenBank/DDBJ whole genome shotgun (WGS) entry which is preliminary data.</text>
</comment>
<keyword evidence="1" id="KW-0175">Coiled coil</keyword>
<organism evidence="2 3">
    <name type="scientific">Podospora fimiseda</name>
    <dbReference type="NCBI Taxonomy" id="252190"/>
    <lineage>
        <taxon>Eukaryota</taxon>
        <taxon>Fungi</taxon>
        <taxon>Dikarya</taxon>
        <taxon>Ascomycota</taxon>
        <taxon>Pezizomycotina</taxon>
        <taxon>Sordariomycetes</taxon>
        <taxon>Sordariomycetidae</taxon>
        <taxon>Sordariales</taxon>
        <taxon>Podosporaceae</taxon>
        <taxon>Podospora</taxon>
    </lineage>
</organism>
<evidence type="ECO:0000256" key="1">
    <source>
        <dbReference type="SAM" id="Coils"/>
    </source>
</evidence>
<reference evidence="2" key="2">
    <citation type="submission" date="2023-05" db="EMBL/GenBank/DDBJ databases">
        <authorList>
            <consortium name="Lawrence Berkeley National Laboratory"/>
            <person name="Steindorff A."/>
            <person name="Hensen N."/>
            <person name="Bonometti L."/>
            <person name="Westerberg I."/>
            <person name="Brannstrom I.O."/>
            <person name="Guillou S."/>
            <person name="Cros-Aarteil S."/>
            <person name="Calhoun S."/>
            <person name="Haridas S."/>
            <person name="Kuo A."/>
            <person name="Mondo S."/>
            <person name="Pangilinan J."/>
            <person name="Riley R."/>
            <person name="Labutti K."/>
            <person name="Andreopoulos B."/>
            <person name="Lipzen A."/>
            <person name="Chen C."/>
            <person name="Yanf M."/>
            <person name="Daum C."/>
            <person name="Ng V."/>
            <person name="Clum A."/>
            <person name="Ohm R."/>
            <person name="Martin F."/>
            <person name="Silar P."/>
            <person name="Natvig D."/>
            <person name="Lalanne C."/>
            <person name="Gautier V."/>
            <person name="Ament-Velasquez S.L."/>
            <person name="Kruys A."/>
            <person name="Hutchinson M.I."/>
            <person name="Powell A.J."/>
            <person name="Barry K."/>
            <person name="Miller A.N."/>
            <person name="Grigoriev I.V."/>
            <person name="Debuchy R."/>
            <person name="Gladieux P."/>
            <person name="Thoren M.H."/>
            <person name="Johannesson H."/>
        </authorList>
    </citation>
    <scope>NUCLEOTIDE SEQUENCE</scope>
    <source>
        <strain evidence="2">CBS 990.96</strain>
    </source>
</reference>